<evidence type="ECO:0000313" key="3">
    <source>
        <dbReference type="Proteomes" id="UP001159427"/>
    </source>
</evidence>
<dbReference type="InterPro" id="IPR000421">
    <property type="entry name" value="FA58C"/>
</dbReference>
<dbReference type="PANTHER" id="PTHR24543:SF325">
    <property type="entry name" value="F5_8 TYPE C DOMAIN-CONTAINING PROTEIN"/>
    <property type="match status" value="1"/>
</dbReference>
<gene>
    <name evidence="2" type="ORF">PEVE_00017702</name>
</gene>
<proteinExistence type="predicted"/>
<dbReference type="PANTHER" id="PTHR24543">
    <property type="entry name" value="MULTICOPPER OXIDASE-RELATED"/>
    <property type="match status" value="1"/>
</dbReference>
<dbReference type="PROSITE" id="PS01285">
    <property type="entry name" value="FA58C_1"/>
    <property type="match status" value="5"/>
</dbReference>
<dbReference type="Gene3D" id="2.60.120.260">
    <property type="entry name" value="Galactose-binding domain-like"/>
    <property type="match status" value="9"/>
</dbReference>
<feature type="domain" description="F5/8 type C" evidence="1">
    <location>
        <begin position="11"/>
        <end position="166"/>
    </location>
</feature>
<name>A0ABN8S6W9_9CNID</name>
<feature type="domain" description="F5/8 type C" evidence="1">
    <location>
        <begin position="488"/>
        <end position="640"/>
    </location>
</feature>
<dbReference type="CDD" id="cd00057">
    <property type="entry name" value="FA58C"/>
    <property type="match status" value="9"/>
</dbReference>
<dbReference type="Pfam" id="PF00754">
    <property type="entry name" value="F5_F8_type_C"/>
    <property type="match status" value="9"/>
</dbReference>
<feature type="domain" description="F5/8 type C" evidence="1">
    <location>
        <begin position="170"/>
        <end position="321"/>
    </location>
</feature>
<comment type="caution">
    <text evidence="2">The sequence shown here is derived from an EMBL/GenBank/DDBJ whole genome shotgun (WGS) entry which is preliminary data.</text>
</comment>
<dbReference type="PROSITE" id="PS50022">
    <property type="entry name" value="FA58C_3"/>
    <property type="match status" value="9"/>
</dbReference>
<dbReference type="SMART" id="SM00231">
    <property type="entry name" value="FA58C"/>
    <property type="match status" value="9"/>
</dbReference>
<feature type="domain" description="F5/8 type C" evidence="1">
    <location>
        <begin position="1119"/>
        <end position="1274"/>
    </location>
</feature>
<dbReference type="SUPFAM" id="SSF49785">
    <property type="entry name" value="Galactose-binding domain-like"/>
    <property type="match status" value="9"/>
</dbReference>
<feature type="domain" description="F5/8 type C" evidence="1">
    <location>
        <begin position="952"/>
        <end position="1115"/>
    </location>
</feature>
<evidence type="ECO:0000313" key="2">
    <source>
        <dbReference type="EMBL" id="CAH3187472.1"/>
    </source>
</evidence>
<organism evidence="2 3">
    <name type="scientific">Porites evermanni</name>
    <dbReference type="NCBI Taxonomy" id="104178"/>
    <lineage>
        <taxon>Eukaryota</taxon>
        <taxon>Metazoa</taxon>
        <taxon>Cnidaria</taxon>
        <taxon>Anthozoa</taxon>
        <taxon>Hexacorallia</taxon>
        <taxon>Scleractinia</taxon>
        <taxon>Fungiina</taxon>
        <taxon>Poritidae</taxon>
        <taxon>Porites</taxon>
    </lineage>
</organism>
<dbReference type="EMBL" id="CALNXI010002420">
    <property type="protein sequence ID" value="CAH3187472.1"/>
    <property type="molecule type" value="Genomic_DNA"/>
</dbReference>
<accession>A0ABN8S6W9</accession>
<dbReference type="Proteomes" id="UP001159427">
    <property type="component" value="Unassembled WGS sequence"/>
</dbReference>
<reference evidence="2 3" key="1">
    <citation type="submission" date="2022-05" db="EMBL/GenBank/DDBJ databases">
        <authorList>
            <consortium name="Genoscope - CEA"/>
            <person name="William W."/>
        </authorList>
    </citation>
    <scope>NUCLEOTIDE SEQUENCE [LARGE SCALE GENOMIC DNA]</scope>
</reference>
<keyword evidence="3" id="KW-1185">Reference proteome</keyword>
<evidence type="ECO:0000259" key="1">
    <source>
        <dbReference type="PROSITE" id="PS50022"/>
    </source>
</evidence>
<feature type="domain" description="F5/8 type C" evidence="1">
    <location>
        <begin position="798"/>
        <end position="945"/>
    </location>
</feature>
<feature type="domain" description="F5/8 type C" evidence="1">
    <location>
        <begin position="325"/>
        <end position="484"/>
    </location>
</feature>
<feature type="domain" description="F5/8 type C" evidence="1">
    <location>
        <begin position="642"/>
        <end position="794"/>
    </location>
</feature>
<sequence length="1455" mass="166581">MRVELYGITNDGEKPLGMESGTIPDDQITASSSWDEYHSPYLGRLHLDSIYAWPNHTGGWTSGTNDVNQWLQIDLGIEYNITRVATQGKQELPHWVTKYNLQYSDDGVTFYTCVDEQGQAEEFAGNTDQNTVVSNNLSPPIRARVIRFRPLQWKDFICMRVELYGCTEECHQPLGMANGAIPELQITGSTIWSTYHLASYGRLFFKLHSAAWVAQVNDGNQWIQIDLGGQHIKVTRIATQGRYACCDQWVTTYKLEYGNDKVHFHYYRTQGQAADKVFTGNTNPDTVVSHELDPPIRARYIRFRPLTWQNHISMRIELYGCAQECQDALGMESGAIADSQLSASSQWDAYHSVQQGRLNFREVIGELSGAWAAGVNNADQWLQIDVLGFRKRYTRITRVATQGRDFSYSVQRVTTYKLQYSNDGVNFQYYKERGQPTDKVFAGNFDQNSTVHHDLNPPISARYVRFRPMTWNHHISMRVEIYGCAHECEQPLGMENGAIADGQITASSFYSYHHAPQAGRLRYKHLSQPRIAGWVAYHGDLNPWLQIDLGLQYNVTRVATQGRRAYPQWVTRYSLNYSDDGSIFQSYMDQQGQRKEFGGNFDLNTVVYHELAPPILARYIRFLPLAFYGARVLRVEIYGVKEGEKPLGMESGEISNDNITASSYWAVHHEPYLARLHLQPRWVEAPGWASGTNDVNQWLQVDLGIKYGVTRVATQGRPDYPQWVKKYSLLYSDDGVTFHNYMNEQGQTKEFTGNTDMNTIVSHELIPPIKARFIRFQPLVWHVHIAMRVELYGCTQECQRPLGVANSAITELQITASTEYNSDLAPMFGRLFYLGGWSTAVNDVSEWLQIDLGQKNVKVIGAATQGRHNSGQWVTTYKLQYSDNGVSFTYYKEEGQTSDKVFSGNSDDFTIVFHELIPPIRTRFIRFRPMTWNYHISMRVELYGCLLGNFQCQNALGMENGFISDAQLSASSRWNDFEGADRGRLHLTEVWDPHLRSGAWIAKTNDINQWLQIDVLSLNRKYVRVTRVATQGRDSTAYGGVQCVKTYKLQYSNDGVNFQYYKENGQTTAKEFQGNDDNYTVIHHDLNPPITERHIRFRPLTWNVHISMRVEIYGCTQECQQALGMENGAIADGQITASTIWDSYFVAHAARLHLKPFLSSSRIGAWIAGTNYGDLSPWLQVDLGVQFNITRVATQGRQEYPQWVTSYNLQKSDDGVTFDYYMDQQGQRKEFSGNSDKNTVIWHRLDPPILSRYIRFLPLSWHGDIALRVELYGITEGESSLGMETGAISDGHITASSYWGQYHEPYLARLHLQEAWSQFHGSWAAGSNDVNQWLQIDLSIEHNITRVATQGRQDANQWVTKYNLHYSANGITFQYYTDQYGLRKVASRSFLSLLARVLKDKFAVTIHRHELPCLLTRHMIYNLYLRLSTTSWCCKRCFNRATNFCVNGMGLRSLS</sequence>
<dbReference type="InterPro" id="IPR008979">
    <property type="entry name" value="Galactose-bd-like_sf"/>
</dbReference>
<feature type="domain" description="F5/8 type C" evidence="1">
    <location>
        <begin position="1276"/>
        <end position="1379"/>
    </location>
</feature>
<protein>
    <recommendedName>
        <fullName evidence="1">F5/8 type C domain-containing protein</fullName>
    </recommendedName>
</protein>
<dbReference type="PROSITE" id="PS01286">
    <property type="entry name" value="FA58C_2"/>
    <property type="match status" value="6"/>
</dbReference>